<dbReference type="EMBL" id="VMRJ01000001">
    <property type="protein sequence ID" value="TVT43294.1"/>
    <property type="molecule type" value="Genomic_DNA"/>
</dbReference>
<name>A0A558C3G5_9BACT</name>
<feature type="signal peptide" evidence="2">
    <location>
        <begin position="1"/>
        <end position="18"/>
    </location>
</feature>
<keyword evidence="4" id="KW-1185">Reference proteome</keyword>
<keyword evidence="2" id="KW-0732">Signal</keyword>
<evidence type="ECO:0000256" key="1">
    <source>
        <dbReference type="SAM" id="MobiDB-lite"/>
    </source>
</evidence>
<feature type="compositionally biased region" description="Polar residues" evidence="1">
    <location>
        <begin position="172"/>
        <end position="187"/>
    </location>
</feature>
<sequence>MIFAFSRPASLLAPVVLALGLLGSCSKDETPLPAVRENELITSLRLKFVNQASPTDVRLATWKDLDGQGGNPPVIDAITLPANAVYTLTVDAVLNETSTTSEDVTPEIVREATNHLFVYKPTGAPLTVVVTDKDSQGLPFGLQARATTAGAGNGSLRVILRHQVGTKDGTETPGSTDFDTTFPVTIR</sequence>
<evidence type="ECO:0000313" key="4">
    <source>
        <dbReference type="Proteomes" id="UP000317624"/>
    </source>
</evidence>
<dbReference type="Proteomes" id="UP000317624">
    <property type="component" value="Unassembled WGS sequence"/>
</dbReference>
<evidence type="ECO:0000256" key="2">
    <source>
        <dbReference type="SAM" id="SignalP"/>
    </source>
</evidence>
<dbReference type="AlphaFoldDB" id="A0A558C3G5"/>
<feature type="chain" id="PRO_5021923852" description="Type 1 periplasmic binding fold superfamily protein" evidence="2">
    <location>
        <begin position="19"/>
        <end position="187"/>
    </location>
</feature>
<reference evidence="3 4" key="1">
    <citation type="submission" date="2019-07" db="EMBL/GenBank/DDBJ databases">
        <title>Hymenobacter sp. straun FUR1 Genome sequencing and assembly.</title>
        <authorList>
            <person name="Chhetri G."/>
        </authorList>
    </citation>
    <scope>NUCLEOTIDE SEQUENCE [LARGE SCALE GENOMIC DNA]</scope>
    <source>
        <strain evidence="3 4">Fur1</strain>
    </source>
</reference>
<evidence type="ECO:0000313" key="3">
    <source>
        <dbReference type="EMBL" id="TVT43294.1"/>
    </source>
</evidence>
<evidence type="ECO:0008006" key="5">
    <source>
        <dbReference type="Google" id="ProtNLM"/>
    </source>
</evidence>
<dbReference type="PROSITE" id="PS51257">
    <property type="entry name" value="PROKAR_LIPOPROTEIN"/>
    <property type="match status" value="1"/>
</dbReference>
<gene>
    <name evidence="3" type="ORF">FNT36_04175</name>
</gene>
<comment type="caution">
    <text evidence="3">The sequence shown here is derived from an EMBL/GenBank/DDBJ whole genome shotgun (WGS) entry which is preliminary data.</text>
</comment>
<feature type="region of interest" description="Disordered" evidence="1">
    <location>
        <begin position="166"/>
        <end position="187"/>
    </location>
</feature>
<dbReference type="RefSeq" id="WP_144844651.1">
    <property type="nucleotide sequence ID" value="NZ_VMRJ01000001.1"/>
</dbReference>
<proteinExistence type="predicted"/>
<accession>A0A558C3G5</accession>
<protein>
    <recommendedName>
        <fullName evidence="5">Type 1 periplasmic binding fold superfamily protein</fullName>
    </recommendedName>
</protein>
<dbReference type="OrthoDB" id="713689at2"/>
<organism evidence="3 4">
    <name type="scientific">Hymenobacter setariae</name>
    <dbReference type="NCBI Taxonomy" id="2594794"/>
    <lineage>
        <taxon>Bacteria</taxon>
        <taxon>Pseudomonadati</taxon>
        <taxon>Bacteroidota</taxon>
        <taxon>Cytophagia</taxon>
        <taxon>Cytophagales</taxon>
        <taxon>Hymenobacteraceae</taxon>
        <taxon>Hymenobacter</taxon>
    </lineage>
</organism>